<gene>
    <name evidence="1" type="ORF">METZ01_LOCUS372040</name>
</gene>
<dbReference type="EMBL" id="UINC01135187">
    <property type="protein sequence ID" value="SVD19186.1"/>
    <property type="molecule type" value="Genomic_DNA"/>
</dbReference>
<dbReference type="InterPro" id="IPR009003">
    <property type="entry name" value="Peptidase_S1_PA"/>
</dbReference>
<feature type="non-terminal residue" evidence="1">
    <location>
        <position position="270"/>
    </location>
</feature>
<dbReference type="PANTHER" id="PTHR22939:SF129">
    <property type="entry name" value="SERINE PROTEASE HTRA2, MITOCHONDRIAL"/>
    <property type="match status" value="1"/>
</dbReference>
<dbReference type="PRINTS" id="PR00834">
    <property type="entry name" value="PROTEASES2C"/>
</dbReference>
<accession>A0A382TAV6</accession>
<dbReference type="PANTHER" id="PTHR22939">
    <property type="entry name" value="SERINE PROTEASE FAMILY S1C HTRA-RELATED"/>
    <property type="match status" value="1"/>
</dbReference>
<reference evidence="1" key="1">
    <citation type="submission" date="2018-05" db="EMBL/GenBank/DDBJ databases">
        <authorList>
            <person name="Lanie J.A."/>
            <person name="Ng W.-L."/>
            <person name="Kazmierczak K.M."/>
            <person name="Andrzejewski T.M."/>
            <person name="Davidsen T.M."/>
            <person name="Wayne K.J."/>
            <person name="Tettelin H."/>
            <person name="Glass J.I."/>
            <person name="Rusch D."/>
            <person name="Podicherti R."/>
            <person name="Tsui H.-C.T."/>
            <person name="Winkler M.E."/>
        </authorList>
    </citation>
    <scope>NUCLEOTIDE SEQUENCE</scope>
</reference>
<dbReference type="Pfam" id="PF13365">
    <property type="entry name" value="Trypsin_2"/>
    <property type="match status" value="1"/>
</dbReference>
<evidence type="ECO:0008006" key="2">
    <source>
        <dbReference type="Google" id="ProtNLM"/>
    </source>
</evidence>
<sequence length="270" mass="30182">MAVATLIFISGIISSPMTVAEIDIRQDPSKQFSPVIKFKDGYDPNEENHGYYDPPSIYKEEGPETVSVPRSRPVNTKGFLHPAIFEELYEKAIKSVVTIIVISEPIAVQEFENTLPADSPFNKLFEEQRDYLNPQSIGSGSGFIVNEDGIVYTNHHVVAEHNEDYEVTQIQIVWKDYSWRNARIVATDEMSDFAILEIIPDEENPTEKFDFLEVVSSSTLKPGTIVAAIGSPLDYDFSITMGIISGLERSRGQGRWVSMIQTDAALNKGN</sequence>
<dbReference type="GO" id="GO:0006508">
    <property type="term" value="P:proteolysis"/>
    <property type="evidence" value="ECO:0007669"/>
    <property type="project" value="InterPro"/>
</dbReference>
<organism evidence="1">
    <name type="scientific">marine metagenome</name>
    <dbReference type="NCBI Taxonomy" id="408172"/>
    <lineage>
        <taxon>unclassified sequences</taxon>
        <taxon>metagenomes</taxon>
        <taxon>ecological metagenomes</taxon>
    </lineage>
</organism>
<dbReference type="InterPro" id="IPR001940">
    <property type="entry name" value="Peptidase_S1C"/>
</dbReference>
<dbReference type="GO" id="GO:0004252">
    <property type="term" value="F:serine-type endopeptidase activity"/>
    <property type="evidence" value="ECO:0007669"/>
    <property type="project" value="InterPro"/>
</dbReference>
<name>A0A382TAV6_9ZZZZ</name>
<evidence type="ECO:0000313" key="1">
    <source>
        <dbReference type="EMBL" id="SVD19186.1"/>
    </source>
</evidence>
<proteinExistence type="predicted"/>
<dbReference type="AlphaFoldDB" id="A0A382TAV6"/>
<dbReference type="SUPFAM" id="SSF50494">
    <property type="entry name" value="Trypsin-like serine proteases"/>
    <property type="match status" value="1"/>
</dbReference>
<dbReference type="Gene3D" id="2.40.10.120">
    <property type="match status" value="1"/>
</dbReference>
<protein>
    <recommendedName>
        <fullName evidence="2">Serine protease</fullName>
    </recommendedName>
</protein>